<name>A0ABV9ECE1_9ACTN</name>
<gene>
    <name evidence="1" type="ORF">ACFO8L_14090</name>
</gene>
<dbReference type="EMBL" id="JBHSFN010000007">
    <property type="protein sequence ID" value="MFC4587220.1"/>
    <property type="molecule type" value="Genomic_DNA"/>
</dbReference>
<accession>A0ABV9ECE1</accession>
<reference evidence="2" key="1">
    <citation type="journal article" date="2019" name="Int. J. Syst. Evol. Microbiol.">
        <title>The Global Catalogue of Microorganisms (GCM) 10K type strain sequencing project: providing services to taxonomists for standard genome sequencing and annotation.</title>
        <authorList>
            <consortium name="The Broad Institute Genomics Platform"/>
            <consortium name="The Broad Institute Genome Sequencing Center for Infectious Disease"/>
            <person name="Wu L."/>
            <person name="Ma J."/>
        </authorList>
    </citation>
    <scope>NUCLEOTIDE SEQUENCE [LARGE SCALE GENOMIC DNA]</scope>
    <source>
        <strain evidence="2">CCUG 49560</strain>
    </source>
</reference>
<evidence type="ECO:0000313" key="2">
    <source>
        <dbReference type="Proteomes" id="UP001595891"/>
    </source>
</evidence>
<dbReference type="RefSeq" id="WP_262844938.1">
    <property type="nucleotide sequence ID" value="NZ_JANZYP010000035.1"/>
</dbReference>
<keyword evidence="2" id="KW-1185">Reference proteome</keyword>
<evidence type="ECO:0008006" key="3">
    <source>
        <dbReference type="Google" id="ProtNLM"/>
    </source>
</evidence>
<dbReference type="Proteomes" id="UP001595891">
    <property type="component" value="Unassembled WGS sequence"/>
</dbReference>
<protein>
    <recommendedName>
        <fullName evidence="3">CENP-V/GFA domain-containing protein</fullName>
    </recommendedName>
</protein>
<evidence type="ECO:0000313" key="1">
    <source>
        <dbReference type="EMBL" id="MFC4587220.1"/>
    </source>
</evidence>
<proteinExistence type="predicted"/>
<sequence length="113" mass="12144">MIDQTQAPALDPALTEVHAHSYEHITTATGALTRVLCSDCGQTWSISPGAESVIGYVVVGPSPEPPAATPWMSPRMYLIDSARAERAFWQQARSFNGPVRLGVVTIVDDHPAT</sequence>
<organism evidence="1 2">
    <name type="scientific">Sphaerisporangium corydalis</name>
    <dbReference type="NCBI Taxonomy" id="1441875"/>
    <lineage>
        <taxon>Bacteria</taxon>
        <taxon>Bacillati</taxon>
        <taxon>Actinomycetota</taxon>
        <taxon>Actinomycetes</taxon>
        <taxon>Streptosporangiales</taxon>
        <taxon>Streptosporangiaceae</taxon>
        <taxon>Sphaerisporangium</taxon>
    </lineage>
</organism>
<comment type="caution">
    <text evidence="1">The sequence shown here is derived from an EMBL/GenBank/DDBJ whole genome shotgun (WGS) entry which is preliminary data.</text>
</comment>